<evidence type="ECO:0000259" key="15">
    <source>
        <dbReference type="Pfam" id="PF08441"/>
    </source>
</evidence>
<reference evidence="18" key="2">
    <citation type="journal article" date="2015" name="Gigascience">
        <title>Reconstructing a comprehensive transcriptome assembly of a white-pupal translocated strain of the pest fruit fly Bactrocera cucurbitae.</title>
        <authorList>
            <person name="Sim S.B."/>
            <person name="Calla B."/>
            <person name="Hall B."/>
            <person name="DeRego T."/>
            <person name="Geib S.M."/>
        </authorList>
    </citation>
    <scope>NUCLEOTIDE SEQUENCE</scope>
</reference>
<evidence type="ECO:0000256" key="9">
    <source>
        <dbReference type="ARBA" id="ARBA00023136"/>
    </source>
</evidence>
<feature type="repeat" description="FG-GAP" evidence="12">
    <location>
        <begin position="407"/>
        <end position="462"/>
    </location>
</feature>
<sequence length="1176" mass="132015">MSGYIIKQPPLAPSLTALAHPRNKSANNLQTTTTSNSAVLRLFSFTSLMLLFCFSISYIPQSDAFNLENRLPIVKYGPHANSYFGYSIATHTVGEFNWPNNTKWLLVGAPLDKNLQPGTNQTGALYRCPITQTLNDCEQIITDGRRSPYGLYEPTYDSDSDIEELQEPSNDEIKEGQWLGVTVRSQGLGGKVLVCAHRYISKLMENRFGQGLCYVLNNDLTFDEAYEPCKGRTVAREHEDYGFCQVGTSGALLDDNTMVLGSPGPFTWRGTVFVTEIGGEYLERDKTMYYGDHLENTSPVDKYSYLGMAVTGGRYFGDRMSYAAGAPRSNGHGQVVIFNKANTNPIPVQMILEGEQFGSSFGYELTTADINGDQKPDLIIAAPFYFNKSEGGAVYIYQNGKDMLPEKATLKLTGTMESHFGLALANIGDINKDRCEDLAVGAPYEGDGVVYIYLGSLTGLVSKPAQRIQASDLGLLPHPLHTFGSSISGGTDLDGNSYPDIAVGAYNSSAVVMLLSRPIINIQTTARSNELRNIDPAKPGCLHDASTNLTCFTFEACCSIELYEPSSANKDLRLLYTVEAETFGGNKKFSRVFFERENKRSNVVKREVTVRTNGKQTCQQVTGYIKENTKDIQSPIKFRLNYTIVEPTLPRSGLELLNPILDQTQAFAEFEGTFQKDCGDDDICESNLILNAELDLKMENDNYALILGEKNETRVNVNVLNKADSAYETQLFVVHQKSVSYIAASRTNSVTCNRFNDTVVACSLGNPMKRNTALYISLRFDPSGLENNERKLSFHVFVNTTSRHIGAEKPDKELEVRVVKRAGLSLYGLEKPEQSFYSGEVKKDSKVMQMEDVGSPVMHTYTIYNEGPWKAPKAVLTIYWPHQLTSEKSKKDKWLLYLEAMPIVENAELSECFVAPEHINPLKLTSKTKPNELLSTLQMAPAPYMMRPLNKTQYFNRYSTYSEKSVYKKQKPTERPGLHDEDDDDEEGRYLNRVRRNTFERIIRPERFMDIGGEHTSRKRDIVELDCELATASCVKIQCEIYNIEPLTEAYVHIRARLWNSTLVSEYPRADLVRISSRAHVKIPLEYSVEHTEKDIVLDTRAYPELLDREREQPTSIWVYIVAIICGLIVLAVVVLVLWHIGFFKRRRPDPTLSGNLVKSEEKPFLNDATSNGRGF</sequence>
<evidence type="ECO:0000256" key="3">
    <source>
        <dbReference type="ARBA" id="ARBA00022692"/>
    </source>
</evidence>
<feature type="repeat" description="FG-GAP" evidence="12">
    <location>
        <begin position="69"/>
        <end position="137"/>
    </location>
</feature>
<dbReference type="SUPFAM" id="SSF69318">
    <property type="entry name" value="Integrin alpha N-terminal domain"/>
    <property type="match status" value="1"/>
</dbReference>
<comment type="caution">
    <text evidence="13">Lacks conserved residue(s) required for the propagation of feature annotation.</text>
</comment>
<evidence type="ECO:0000256" key="11">
    <source>
        <dbReference type="ARBA" id="ARBA00023180"/>
    </source>
</evidence>
<dbReference type="PRINTS" id="PR01185">
    <property type="entry name" value="INTEGRINA"/>
</dbReference>
<keyword evidence="11" id="KW-0325">Glycoprotein</keyword>
<evidence type="ECO:0000256" key="2">
    <source>
        <dbReference type="ARBA" id="ARBA00008054"/>
    </source>
</evidence>
<comment type="similarity">
    <text evidence="2 13">Belongs to the integrin alpha chain family.</text>
</comment>
<dbReference type="InterPro" id="IPR032695">
    <property type="entry name" value="Integrin_dom_sf"/>
</dbReference>
<dbReference type="InterPro" id="IPR028994">
    <property type="entry name" value="Integrin_alpha_N"/>
</dbReference>
<dbReference type="GO" id="GO:0007157">
    <property type="term" value="P:heterophilic cell-cell adhesion via plasma membrane cell adhesion molecules"/>
    <property type="evidence" value="ECO:0007669"/>
    <property type="project" value="UniProtKB-ARBA"/>
</dbReference>
<gene>
    <name evidence="18" type="primary">mew_3</name>
    <name evidence="18" type="ORF">g.28255</name>
</gene>
<dbReference type="PROSITE" id="PS51470">
    <property type="entry name" value="FG_GAP"/>
    <property type="match status" value="5"/>
</dbReference>
<feature type="transmembrane region" description="Helical" evidence="13">
    <location>
        <begin position="38"/>
        <end position="59"/>
    </location>
</feature>
<feature type="repeat" description="FG-GAP" evidence="12">
    <location>
        <begin position="165"/>
        <end position="225"/>
    </location>
</feature>
<feature type="transmembrane region" description="Helical" evidence="13">
    <location>
        <begin position="1117"/>
        <end position="1139"/>
    </location>
</feature>
<dbReference type="Gene3D" id="2.60.40.1530">
    <property type="entry name" value="ntegrin, alpha v. Chain A, domain 4"/>
    <property type="match status" value="1"/>
</dbReference>
<dbReference type="Gene3D" id="2.130.10.130">
    <property type="entry name" value="Integrin alpha, N-terminal"/>
    <property type="match status" value="1"/>
</dbReference>
<dbReference type="InterPro" id="IPR013649">
    <property type="entry name" value="Integrin_alpha_Ig-like_1"/>
</dbReference>
<dbReference type="InterPro" id="IPR013519">
    <property type="entry name" value="Int_alpha_beta-p"/>
</dbReference>
<dbReference type="InterPro" id="IPR013517">
    <property type="entry name" value="FG-GAP"/>
</dbReference>
<evidence type="ECO:0000256" key="4">
    <source>
        <dbReference type="ARBA" id="ARBA00022729"/>
    </source>
</evidence>
<evidence type="ECO:0000259" key="16">
    <source>
        <dbReference type="Pfam" id="PF20805"/>
    </source>
</evidence>
<name>A0A0A1XIX7_ZEUCU</name>
<dbReference type="Pfam" id="PF20805">
    <property type="entry name" value="Integrin_A_Ig_2"/>
    <property type="match status" value="1"/>
</dbReference>
<dbReference type="Pfam" id="PF08441">
    <property type="entry name" value="Integrin_A_Ig_1"/>
    <property type="match status" value="1"/>
</dbReference>
<keyword evidence="8 13" id="KW-0401">Integrin</keyword>
<feature type="domain" description="Integrin alpha first immunoglubulin-like" evidence="15">
    <location>
        <begin position="516"/>
        <end position="677"/>
    </location>
</feature>
<dbReference type="GO" id="GO:0048468">
    <property type="term" value="P:cell development"/>
    <property type="evidence" value="ECO:0007669"/>
    <property type="project" value="UniProtKB-ARBA"/>
</dbReference>
<dbReference type="Gene3D" id="1.20.5.930">
    <property type="entry name" value="Bicelle-embedded integrin alpha(iib) transmembrane segment"/>
    <property type="match status" value="1"/>
</dbReference>
<dbReference type="GO" id="GO:0005178">
    <property type="term" value="F:integrin binding"/>
    <property type="evidence" value="ECO:0007669"/>
    <property type="project" value="TreeGrafter"/>
</dbReference>
<evidence type="ECO:0000256" key="7">
    <source>
        <dbReference type="ARBA" id="ARBA00022989"/>
    </source>
</evidence>
<keyword evidence="7 13" id="KW-1133">Transmembrane helix</keyword>
<dbReference type="Pfam" id="PF20806">
    <property type="entry name" value="Integrin_A_Ig_3"/>
    <property type="match status" value="1"/>
</dbReference>
<evidence type="ECO:0000313" key="18">
    <source>
        <dbReference type="EMBL" id="JAD10835.1"/>
    </source>
</evidence>
<keyword evidence="4" id="KW-0732">Signal</keyword>
<dbReference type="SMART" id="SM00191">
    <property type="entry name" value="Int_alpha"/>
    <property type="match status" value="5"/>
</dbReference>
<accession>A0A0A1XIX7</accession>
<evidence type="ECO:0000256" key="8">
    <source>
        <dbReference type="ARBA" id="ARBA00023037"/>
    </source>
</evidence>
<evidence type="ECO:0000256" key="5">
    <source>
        <dbReference type="ARBA" id="ARBA00022737"/>
    </source>
</evidence>
<evidence type="ECO:0000256" key="6">
    <source>
        <dbReference type="ARBA" id="ARBA00022889"/>
    </source>
</evidence>
<dbReference type="SUPFAM" id="SSF69179">
    <property type="entry name" value="Integrin domains"/>
    <property type="match status" value="3"/>
</dbReference>
<reference evidence="18" key="1">
    <citation type="submission" date="2014-11" db="EMBL/GenBank/DDBJ databases">
        <authorList>
            <person name="Geib S."/>
        </authorList>
    </citation>
    <scope>NUCLEOTIDE SEQUENCE</scope>
</reference>
<dbReference type="GO" id="GO:0007229">
    <property type="term" value="P:integrin-mediated signaling pathway"/>
    <property type="evidence" value="ECO:0007669"/>
    <property type="project" value="UniProtKB-KW"/>
</dbReference>
<feature type="domain" description="Integrin alpha third immunoglobulin-like" evidence="17">
    <location>
        <begin position="824"/>
        <end position="1094"/>
    </location>
</feature>
<evidence type="ECO:0000256" key="13">
    <source>
        <dbReference type="RuleBase" id="RU003762"/>
    </source>
</evidence>
<feature type="region of interest" description="Disordered" evidence="14">
    <location>
        <begin position="966"/>
        <end position="986"/>
    </location>
</feature>
<dbReference type="GO" id="GO:0009897">
    <property type="term" value="C:external side of plasma membrane"/>
    <property type="evidence" value="ECO:0007669"/>
    <property type="project" value="TreeGrafter"/>
</dbReference>
<dbReference type="GO" id="GO:0007160">
    <property type="term" value="P:cell-matrix adhesion"/>
    <property type="evidence" value="ECO:0007669"/>
    <property type="project" value="TreeGrafter"/>
</dbReference>
<dbReference type="Pfam" id="PF01839">
    <property type="entry name" value="FG-GAP"/>
    <property type="match status" value="3"/>
</dbReference>
<keyword evidence="10 13" id="KW-0675">Receptor</keyword>
<dbReference type="InterPro" id="IPR000413">
    <property type="entry name" value="Integrin_alpha"/>
</dbReference>
<dbReference type="PANTHER" id="PTHR23220">
    <property type="entry name" value="INTEGRIN ALPHA"/>
    <property type="match status" value="1"/>
</dbReference>
<dbReference type="GO" id="GO:0048513">
    <property type="term" value="P:animal organ development"/>
    <property type="evidence" value="ECO:0007669"/>
    <property type="project" value="UniProtKB-ARBA"/>
</dbReference>
<feature type="repeat" description="FG-GAP" evidence="12">
    <location>
        <begin position="469"/>
        <end position="531"/>
    </location>
</feature>
<evidence type="ECO:0000256" key="10">
    <source>
        <dbReference type="ARBA" id="ARBA00023170"/>
    </source>
</evidence>
<feature type="repeat" description="FG-GAP" evidence="12">
    <location>
        <begin position="349"/>
        <end position="406"/>
    </location>
</feature>
<keyword evidence="5" id="KW-0677">Repeat</keyword>
<organism evidence="18">
    <name type="scientific">Zeugodacus cucurbitae</name>
    <name type="common">Melon fruit fly</name>
    <name type="synonym">Bactrocera cucurbitae</name>
    <dbReference type="NCBI Taxonomy" id="28588"/>
    <lineage>
        <taxon>Eukaryota</taxon>
        <taxon>Metazoa</taxon>
        <taxon>Ecdysozoa</taxon>
        <taxon>Arthropoda</taxon>
        <taxon>Hexapoda</taxon>
        <taxon>Insecta</taxon>
        <taxon>Pterygota</taxon>
        <taxon>Neoptera</taxon>
        <taxon>Endopterygota</taxon>
        <taxon>Diptera</taxon>
        <taxon>Brachycera</taxon>
        <taxon>Muscomorpha</taxon>
        <taxon>Tephritoidea</taxon>
        <taxon>Tephritidae</taxon>
        <taxon>Zeugodacus</taxon>
        <taxon>Zeugodacus</taxon>
    </lineage>
</organism>
<dbReference type="GO" id="GO:0008305">
    <property type="term" value="C:integrin complex"/>
    <property type="evidence" value="ECO:0007669"/>
    <property type="project" value="InterPro"/>
</dbReference>
<dbReference type="InterPro" id="IPR048286">
    <property type="entry name" value="Integrin_alpha_Ig-like_3"/>
</dbReference>
<proteinExistence type="inferred from homology"/>
<keyword evidence="9 13" id="KW-0472">Membrane</keyword>
<dbReference type="InterPro" id="IPR048285">
    <property type="entry name" value="Integrin_alpha_Ig-like_2"/>
</dbReference>
<keyword evidence="3 13" id="KW-0812">Transmembrane</keyword>
<feature type="domain" description="Integrin alpha second immunoglobulin-like" evidence="16">
    <location>
        <begin position="678"/>
        <end position="806"/>
    </location>
</feature>
<dbReference type="Gene3D" id="2.60.40.1510">
    <property type="entry name" value="ntegrin, alpha v. Chain A, domain 3"/>
    <property type="match status" value="1"/>
</dbReference>
<evidence type="ECO:0000259" key="17">
    <source>
        <dbReference type="Pfam" id="PF20806"/>
    </source>
</evidence>
<dbReference type="AlphaFoldDB" id="A0A0A1XIX7"/>
<dbReference type="EMBL" id="GBXI01003457">
    <property type="protein sequence ID" value="JAD10835.1"/>
    <property type="molecule type" value="Transcribed_RNA"/>
</dbReference>
<evidence type="ECO:0000256" key="14">
    <source>
        <dbReference type="SAM" id="MobiDB-lite"/>
    </source>
</evidence>
<comment type="subcellular location">
    <subcellularLocation>
        <location evidence="1 13">Membrane</location>
        <topology evidence="1 13">Single-pass type I membrane protein</topology>
    </subcellularLocation>
</comment>
<protein>
    <submittedName>
        <fullName evidence="18">Integrin alpha-PS1</fullName>
    </submittedName>
</protein>
<dbReference type="GO" id="GO:0033627">
    <property type="term" value="P:cell adhesion mediated by integrin"/>
    <property type="evidence" value="ECO:0007669"/>
    <property type="project" value="TreeGrafter"/>
</dbReference>
<evidence type="ECO:0000256" key="12">
    <source>
        <dbReference type="PROSITE-ProRule" id="PRU00803"/>
    </source>
</evidence>
<dbReference type="Gene3D" id="2.60.40.1460">
    <property type="entry name" value="Integrin domains. Chain A, domain 2"/>
    <property type="match status" value="1"/>
</dbReference>
<keyword evidence="6 13" id="KW-0130">Cell adhesion</keyword>
<evidence type="ECO:0000256" key="1">
    <source>
        <dbReference type="ARBA" id="ARBA00004479"/>
    </source>
</evidence>
<dbReference type="PANTHER" id="PTHR23220:SF122">
    <property type="entry name" value="INTEGRIN ALPHA-PS1"/>
    <property type="match status" value="1"/>
</dbReference>